<evidence type="ECO:0000256" key="1">
    <source>
        <dbReference type="SAM" id="MobiDB-lite"/>
    </source>
</evidence>
<dbReference type="Proteomes" id="UP000237246">
    <property type="component" value="Unassembled WGS sequence"/>
</dbReference>
<feature type="region of interest" description="Disordered" evidence="1">
    <location>
        <begin position="28"/>
        <end position="61"/>
    </location>
</feature>
<proteinExistence type="predicted"/>
<feature type="compositionally biased region" description="Basic and acidic residues" evidence="1">
    <location>
        <begin position="52"/>
        <end position="61"/>
    </location>
</feature>
<comment type="caution">
    <text evidence="2">The sequence shown here is derived from an EMBL/GenBank/DDBJ whole genome shotgun (WGS) entry which is preliminary data.</text>
</comment>
<dbReference type="EMBL" id="PPHD01049417">
    <property type="protein sequence ID" value="POI23385.1"/>
    <property type="molecule type" value="Genomic_DNA"/>
</dbReference>
<gene>
    <name evidence="2" type="ORF">CIB84_012867</name>
</gene>
<evidence type="ECO:0000313" key="3">
    <source>
        <dbReference type="Proteomes" id="UP000237246"/>
    </source>
</evidence>
<dbReference type="OrthoDB" id="9397724at2759"/>
<sequence>MRSTARSAGSSTEPPWIFRLERSCLGRFQGSVSPGAGDPVPDFWLRSSSSERSAEDDMEQR</sequence>
<dbReference type="AlphaFoldDB" id="A0A2P4SGZ2"/>
<keyword evidence="3" id="KW-1185">Reference proteome</keyword>
<reference evidence="2 3" key="1">
    <citation type="submission" date="2018-01" db="EMBL/GenBank/DDBJ databases">
        <title>Comparison of the Chinese Bamboo Partridge and Red Junglefowl genome sequences highlights the importance of demography in genome evolution.</title>
        <authorList>
            <person name="Tiley G.P."/>
            <person name="Kimball R.T."/>
            <person name="Braun E.L."/>
            <person name="Burleigh J.G."/>
        </authorList>
    </citation>
    <scope>NUCLEOTIDE SEQUENCE [LARGE SCALE GENOMIC DNA]</scope>
    <source>
        <strain evidence="2">RTK389</strain>
        <tissue evidence="2">Blood</tissue>
    </source>
</reference>
<name>A0A2P4SGZ2_BAMTH</name>
<organism evidence="2 3">
    <name type="scientific">Bambusicola thoracicus</name>
    <name type="common">Chinese bamboo-partridge</name>
    <name type="synonym">Perdix thoracica</name>
    <dbReference type="NCBI Taxonomy" id="9083"/>
    <lineage>
        <taxon>Eukaryota</taxon>
        <taxon>Metazoa</taxon>
        <taxon>Chordata</taxon>
        <taxon>Craniata</taxon>
        <taxon>Vertebrata</taxon>
        <taxon>Euteleostomi</taxon>
        <taxon>Archelosauria</taxon>
        <taxon>Archosauria</taxon>
        <taxon>Dinosauria</taxon>
        <taxon>Saurischia</taxon>
        <taxon>Theropoda</taxon>
        <taxon>Coelurosauria</taxon>
        <taxon>Aves</taxon>
        <taxon>Neognathae</taxon>
        <taxon>Galloanserae</taxon>
        <taxon>Galliformes</taxon>
        <taxon>Phasianidae</taxon>
        <taxon>Perdicinae</taxon>
        <taxon>Bambusicola</taxon>
    </lineage>
</organism>
<accession>A0A2P4SGZ2</accession>
<protein>
    <submittedName>
        <fullName evidence="2">Uncharacterized protein</fullName>
    </submittedName>
</protein>
<evidence type="ECO:0000313" key="2">
    <source>
        <dbReference type="EMBL" id="POI23385.1"/>
    </source>
</evidence>